<dbReference type="Proteomes" id="UP001172155">
    <property type="component" value="Unassembled WGS sequence"/>
</dbReference>
<keyword evidence="4 6" id="KW-0472">Membrane</keyword>
<dbReference type="GO" id="GO:0016020">
    <property type="term" value="C:membrane"/>
    <property type="evidence" value="ECO:0007669"/>
    <property type="project" value="UniProtKB-SubCell"/>
</dbReference>
<feature type="transmembrane region" description="Helical" evidence="6">
    <location>
        <begin position="423"/>
        <end position="443"/>
    </location>
</feature>
<feature type="region of interest" description="Disordered" evidence="5">
    <location>
        <begin position="381"/>
        <end position="404"/>
    </location>
</feature>
<evidence type="ECO:0000256" key="1">
    <source>
        <dbReference type="ARBA" id="ARBA00004141"/>
    </source>
</evidence>
<dbReference type="Pfam" id="PF13813">
    <property type="entry name" value="MBOAT_2"/>
    <property type="match status" value="1"/>
</dbReference>
<dbReference type="AlphaFoldDB" id="A0AA40EIL7"/>
<sequence>MNSFKSFFQDQHPLHHSMLPTEPVPTAPLPLLLAILPHLLLPLLLFTVYIPPPSRLRAPLFLAALALLQWRCVVSPWPSNAPGDGSDRAMRYGLACTWLFVLPTLQRVVGQTPEREFWRVDDVLPDGGRPKPPREWSWEKVRWATNLVATPRGVGWNFGGRGINAKREAVRRERERVRESRGRFVVHALGRAARCWVVWDGLILATRKARVPEGWRWEWETLGEVAFAEVMMLGITLFGMTMQFELGTALGVGLGINEPEDWPPLFGDVLGCWTVGNVWGGFWHQYLRQPCLGFSRRINEMLRIPRGSPVAYFVHLVTAFAISAFFHVLSLAPLSPGWYPFRTLVSDMCIFFLMQPIGTMLELGVMTLFARYVWKPKAAGQVDGQGKSQVPVTDSPTGEGAASPQQVGVLEGIREFGSTNKDALILAACRLVGYVWVILWFWGTSWWFVKAYLGVGMAGWQFSFSFLAWLVCGTQ</sequence>
<feature type="domain" description="Wax synthase" evidence="7">
    <location>
        <begin position="262"/>
        <end position="337"/>
    </location>
</feature>
<organism evidence="8 9">
    <name type="scientific">Schizothecium vesticola</name>
    <dbReference type="NCBI Taxonomy" id="314040"/>
    <lineage>
        <taxon>Eukaryota</taxon>
        <taxon>Fungi</taxon>
        <taxon>Dikarya</taxon>
        <taxon>Ascomycota</taxon>
        <taxon>Pezizomycotina</taxon>
        <taxon>Sordariomycetes</taxon>
        <taxon>Sordariomycetidae</taxon>
        <taxon>Sordariales</taxon>
        <taxon>Schizotheciaceae</taxon>
        <taxon>Schizothecium</taxon>
    </lineage>
</organism>
<gene>
    <name evidence="8" type="ORF">B0T18DRAFT_422797</name>
</gene>
<feature type="transmembrane region" description="Helical" evidence="6">
    <location>
        <begin position="310"/>
        <end position="330"/>
    </location>
</feature>
<evidence type="ECO:0000256" key="6">
    <source>
        <dbReference type="SAM" id="Phobius"/>
    </source>
</evidence>
<feature type="compositionally biased region" description="Polar residues" evidence="5">
    <location>
        <begin position="386"/>
        <end position="396"/>
    </location>
</feature>
<evidence type="ECO:0000256" key="5">
    <source>
        <dbReference type="SAM" id="MobiDB-lite"/>
    </source>
</evidence>
<accession>A0AA40EIL7</accession>
<evidence type="ECO:0000256" key="2">
    <source>
        <dbReference type="ARBA" id="ARBA00022692"/>
    </source>
</evidence>
<evidence type="ECO:0000313" key="8">
    <source>
        <dbReference type="EMBL" id="KAK0738798.1"/>
    </source>
</evidence>
<comment type="caution">
    <text evidence="8">The sequence shown here is derived from an EMBL/GenBank/DDBJ whole genome shotgun (WGS) entry which is preliminary data.</text>
</comment>
<keyword evidence="9" id="KW-1185">Reference proteome</keyword>
<keyword evidence="2 6" id="KW-0812">Transmembrane</keyword>
<feature type="transmembrane region" description="Helical" evidence="6">
    <location>
        <begin position="449"/>
        <end position="472"/>
    </location>
</feature>
<dbReference type="InterPro" id="IPR032805">
    <property type="entry name" value="Wax_synthase_dom"/>
</dbReference>
<name>A0AA40EIL7_9PEZI</name>
<evidence type="ECO:0000313" key="9">
    <source>
        <dbReference type="Proteomes" id="UP001172155"/>
    </source>
</evidence>
<feature type="transmembrane region" description="Helical" evidence="6">
    <location>
        <begin position="350"/>
        <end position="370"/>
    </location>
</feature>
<keyword evidence="3 6" id="KW-1133">Transmembrane helix</keyword>
<evidence type="ECO:0000256" key="4">
    <source>
        <dbReference type="ARBA" id="ARBA00023136"/>
    </source>
</evidence>
<feature type="transmembrane region" description="Helical" evidence="6">
    <location>
        <begin position="27"/>
        <end position="48"/>
    </location>
</feature>
<comment type="subcellular location">
    <subcellularLocation>
        <location evidence="1">Membrane</location>
        <topology evidence="1">Multi-pass membrane protein</topology>
    </subcellularLocation>
</comment>
<protein>
    <recommendedName>
        <fullName evidence="7">Wax synthase domain-containing protein</fullName>
    </recommendedName>
</protein>
<evidence type="ECO:0000256" key="3">
    <source>
        <dbReference type="ARBA" id="ARBA00022989"/>
    </source>
</evidence>
<evidence type="ECO:0000259" key="7">
    <source>
        <dbReference type="Pfam" id="PF13813"/>
    </source>
</evidence>
<proteinExistence type="predicted"/>
<reference evidence="8" key="1">
    <citation type="submission" date="2023-06" db="EMBL/GenBank/DDBJ databases">
        <title>Genome-scale phylogeny and comparative genomics of the fungal order Sordariales.</title>
        <authorList>
            <consortium name="Lawrence Berkeley National Laboratory"/>
            <person name="Hensen N."/>
            <person name="Bonometti L."/>
            <person name="Westerberg I."/>
            <person name="Brannstrom I.O."/>
            <person name="Guillou S."/>
            <person name="Cros-Aarteil S."/>
            <person name="Calhoun S."/>
            <person name="Haridas S."/>
            <person name="Kuo A."/>
            <person name="Mondo S."/>
            <person name="Pangilinan J."/>
            <person name="Riley R."/>
            <person name="LaButti K."/>
            <person name="Andreopoulos B."/>
            <person name="Lipzen A."/>
            <person name="Chen C."/>
            <person name="Yanf M."/>
            <person name="Daum C."/>
            <person name="Ng V."/>
            <person name="Clum A."/>
            <person name="Steindorff A."/>
            <person name="Ohm R."/>
            <person name="Martin F."/>
            <person name="Silar P."/>
            <person name="Natvig D."/>
            <person name="Lalanne C."/>
            <person name="Gautier V."/>
            <person name="Ament-velasquez S.L."/>
            <person name="Kruys A."/>
            <person name="Hutchinson M.I."/>
            <person name="Powell A.J."/>
            <person name="Barry K."/>
            <person name="Miller A.N."/>
            <person name="Grigoriev I.V."/>
            <person name="Debuchy R."/>
            <person name="Gladieux P."/>
            <person name="Thoren M.H."/>
            <person name="Johannesson H."/>
        </authorList>
    </citation>
    <scope>NUCLEOTIDE SEQUENCE</scope>
    <source>
        <strain evidence="8">SMH3187-1</strain>
    </source>
</reference>
<dbReference type="EMBL" id="JAUKUD010000007">
    <property type="protein sequence ID" value="KAK0738798.1"/>
    <property type="molecule type" value="Genomic_DNA"/>
</dbReference>